<evidence type="ECO:0000256" key="8">
    <source>
        <dbReference type="ARBA" id="ARBA00023274"/>
    </source>
</evidence>
<keyword evidence="14" id="KW-1185">Reference proteome</keyword>
<evidence type="ECO:0000256" key="11">
    <source>
        <dbReference type="SAM" id="MobiDB-lite"/>
    </source>
</evidence>
<evidence type="ECO:0000256" key="6">
    <source>
        <dbReference type="ARBA" id="ARBA00022552"/>
    </source>
</evidence>
<evidence type="ECO:0000256" key="2">
    <source>
        <dbReference type="ARBA" id="ARBA00010559"/>
    </source>
</evidence>
<evidence type="ECO:0000313" key="13">
    <source>
        <dbReference type="EMBL" id="KAH6654213.1"/>
    </source>
</evidence>
<feature type="region of interest" description="Disordered" evidence="11">
    <location>
        <begin position="881"/>
        <end position="901"/>
    </location>
</feature>
<evidence type="ECO:0000256" key="1">
    <source>
        <dbReference type="ARBA" id="ARBA00004604"/>
    </source>
</evidence>
<evidence type="ECO:0000256" key="4">
    <source>
        <dbReference type="ARBA" id="ARBA00015399"/>
    </source>
</evidence>
<dbReference type="PANTHER" id="PTHR13457:SF1">
    <property type="entry name" value="HEAT REPEAT-CONTAINING PROTEIN 1"/>
    <property type="match status" value="1"/>
</dbReference>
<dbReference type="InterPro" id="IPR022125">
    <property type="entry name" value="U3snoRNP10_N"/>
</dbReference>
<dbReference type="Pfam" id="PF12397">
    <property type="entry name" value="U3snoRNP10"/>
    <property type="match status" value="1"/>
</dbReference>
<comment type="subcellular location">
    <subcellularLocation>
        <location evidence="1 10">Nucleus</location>
        <location evidence="1 10">Nucleolus</location>
    </subcellularLocation>
</comment>
<comment type="caution">
    <text evidence="13">The sequence shown here is derived from an EMBL/GenBank/DDBJ whole genome shotgun (WGS) entry which is preliminary data.</text>
</comment>
<accession>A0A9P8ZXK2</accession>
<evidence type="ECO:0000256" key="7">
    <source>
        <dbReference type="ARBA" id="ARBA00023242"/>
    </source>
</evidence>
<dbReference type="GO" id="GO:0034455">
    <property type="term" value="C:t-UTP complex"/>
    <property type="evidence" value="ECO:0007669"/>
    <property type="project" value="TreeGrafter"/>
</dbReference>
<evidence type="ECO:0000256" key="3">
    <source>
        <dbReference type="ARBA" id="ARBA00011399"/>
    </source>
</evidence>
<feature type="domain" description="BP28 C-terminal" evidence="12">
    <location>
        <begin position="1514"/>
        <end position="1669"/>
    </location>
</feature>
<dbReference type="Pfam" id="PF23243">
    <property type="entry name" value="HEAT_HEATR1"/>
    <property type="match status" value="1"/>
</dbReference>
<protein>
    <recommendedName>
        <fullName evidence="4 10">U3 small nucleolar RNA-associated protein 10</fullName>
    </recommendedName>
</protein>
<evidence type="ECO:0000259" key="12">
    <source>
        <dbReference type="SMART" id="SM01036"/>
    </source>
</evidence>
<dbReference type="Pfam" id="PF08146">
    <property type="entry name" value="BP28CT"/>
    <property type="match status" value="1"/>
</dbReference>
<evidence type="ECO:0000313" key="14">
    <source>
        <dbReference type="Proteomes" id="UP000758603"/>
    </source>
</evidence>
<dbReference type="GO" id="GO:0000462">
    <property type="term" value="P:maturation of SSU-rRNA from tricistronic rRNA transcript (SSU-rRNA, 5.8S rRNA, LSU-rRNA)"/>
    <property type="evidence" value="ECO:0007669"/>
    <property type="project" value="TreeGrafter"/>
</dbReference>
<name>A0A9P8ZXK2_9PEZI</name>
<comment type="subunit">
    <text evidence="3 10">Component of the ribosomal small subunit (SSU) processome.</text>
</comment>
<dbReference type="SUPFAM" id="SSF48371">
    <property type="entry name" value="ARM repeat"/>
    <property type="match status" value="1"/>
</dbReference>
<evidence type="ECO:0000256" key="5">
    <source>
        <dbReference type="ARBA" id="ARBA00022517"/>
    </source>
</evidence>
<keyword evidence="5 10" id="KW-0690">Ribosome biogenesis</keyword>
<dbReference type="PANTHER" id="PTHR13457">
    <property type="entry name" value="BAP28"/>
    <property type="match status" value="1"/>
</dbReference>
<keyword evidence="8 10" id="KW-0687">Ribonucleoprotein</keyword>
<evidence type="ECO:0000256" key="9">
    <source>
        <dbReference type="ARBA" id="ARBA00025076"/>
    </source>
</evidence>
<dbReference type="InterPro" id="IPR012954">
    <property type="entry name" value="BP28_C_dom"/>
</dbReference>
<dbReference type="GeneID" id="70128924"/>
<keyword evidence="7 10" id="KW-0539">Nucleus</keyword>
<dbReference type="InterPro" id="IPR056473">
    <property type="entry name" value="HEAT_Utp10/HEAT1"/>
</dbReference>
<dbReference type="SMART" id="SM01036">
    <property type="entry name" value="BP28CT"/>
    <property type="match status" value="1"/>
</dbReference>
<comment type="similarity">
    <text evidence="2 10">Belongs to the HEATR1/UTP10 family.</text>
</comment>
<dbReference type="InterPro" id="IPR040191">
    <property type="entry name" value="UTP10"/>
</dbReference>
<dbReference type="RefSeq" id="XP_045958483.1">
    <property type="nucleotide sequence ID" value="XM_046100032.1"/>
</dbReference>
<comment type="function">
    <text evidence="9">Involved in nucleolar processing of pre-18S ribosomal RNA. Involved in ribosome biosynthesis.</text>
</comment>
<dbReference type="OrthoDB" id="31183at2759"/>
<dbReference type="GO" id="GO:0030515">
    <property type="term" value="F:snoRNA binding"/>
    <property type="evidence" value="ECO:0007669"/>
    <property type="project" value="TreeGrafter"/>
</dbReference>
<proteinExistence type="inferred from homology"/>
<dbReference type="InterPro" id="IPR011989">
    <property type="entry name" value="ARM-like"/>
</dbReference>
<sequence length="1800" mass="197948">MSTSLAAQLAQIAASSKTTLDVRAQKAAHSKSLIFEPRVAASQNYQTLYNICREGYDELLQLDARFGAFNNTIFSQQSQDEDRSQMTSAENAELNKIIESFLRLVGGRLRLMPSIRSVEWLIRRFRIHEYNTAALLSTFLPYHSLPVFVTLMSILPTTIPNEYRFLSPYIRSLTAPPRSVLVYQATHHSEFLSTISAYTLETCRHQQHYPALISFWAGIMLEAVNGMLDKMRSGRRSIQKSNDSALLHQVGPILGEALVLKKVPNLQIAAYMVIVAFVAKGNLDDATITALMEQLVAGWTTDTLRPALVCLSILAQYRSPKQMSRKVTKALLNITGLPEMLDDISKEHSIEKLANGFCLALIDRLTKKGDTIGLQFIEAIVPKQILNDQQLSVVFKSLMLAAHRMDPAADESGLARQALAGTIVRLSQTTGGPAQVFAKAIADTEIDIEELEMRLDTKIRPKAITQNQEGVMEEDVEGDVQLAAEDFDTIFDRVNQSAAPTTSSCLLSSPPDVFTDLCSLYLSAVPDRGNLATFQRASAVQRGEATSNPFFFTFLIRIWCGPYPTLARSNALDLAKDRLKSGDCESVDFQSMVPYCIAGLSDPAKRVRRSAADLLTVLDGLSSNAPEPSAHWGTRGLYGKSEPGAVLETHTVRKVLHDILMPALEECVLNADHVNAVIQTSLGSSSKSALDGSAKDKKSHVSHAIRLAVLSFLAGHIVQTPLLAVKLRLLQPLNQVKGVSGTSRTELLLPLLQWWASLSAETARNLCADQNVDGTAMDNAAVETVVPNDNSGLDFLIQSSLQPGLSERENLLHAIFVRIEKMWPSMRTDLRNAVADKLLVMAQEEVSGERSAVGAEAAELLRNVELTTEILHSFLGSLQNTAKMTTESPPSKKRRTSSSGTRAIITRPDHGLTQALKQVTFVLQLVEGSDPAKHPQLLNDLFNTLSELQHFRTLLGSELGYLQNLVLRSLLAMVPAYKDDKTLKIDGSGGHGDLLVNCIQKSSSPAVQNTALLLVASLASVAPDLILHSVMPIFTFMGNSVLRQSDDYSAHVINQTVKEVVPPLIQSLRKGKKSPVAGASELLLSFVTAFEHIPSHRRLGLFVSLLEVLGSEEFLFALLAMLVDKYGSTADVLSFANQIFNQFAVEVELSTVVKMLNLIGDLFQPRPSLSAALLGTSEDRERDPQKIALAQLDLPPRLLSNRKLVTQIGKLTETDDMDAAKIRELYSTLLEDLLSLAESLKPYKTLHDRCGDTLPRLLNLLPIGEFVKSVENLLDRPDIVIRRKVLRALQVRIEREGQADAHSRTALLAFLPQLTAIIRTSEDMTYKYVAVECVDLIAQKYGKKDPEAVSAAAMTIAGDQCLGQDDVRLRCLALLCLASLVDVLQDGMVPVLPAATPKCLAYLKDNIADASRNSSLHNACYTFMHALAQHLPYMLSGSLLQQFLTISSASASADLDAEAVDARVQCLQFLAKTVDAKALFTALEHTWTDAADHGFNATIEYLDILGLTIDKHSKSDIAKNVSSLSNIFLSAFDLRRVDHSKGEQSSNSARNLSRMEDTVNAVALRMVYKLNDAAFRPIFTSLMDWATAPDLSQSDVVGRNLRLQGVFSFLFTFFDSLKSIVTGYGNYVVDIAVATLRRLDPKQGGEQRDLWKKILNTLTKCFEHDQDDFWQAPSHFSAVAPALTEQILHGSSGVDLSHDLVPALVELAAAADSQDHHKELNAALLRHLRSESAGVRLATVKAEQKLTERLGEDWLAMLPELLPYISELQEDDDEEVERETQRWIVGIEGILGENLDAMLQ</sequence>
<evidence type="ECO:0000256" key="10">
    <source>
        <dbReference type="RuleBase" id="RU367065"/>
    </source>
</evidence>
<organism evidence="13 14">
    <name type="scientific">Truncatella angustata</name>
    <dbReference type="NCBI Taxonomy" id="152316"/>
    <lineage>
        <taxon>Eukaryota</taxon>
        <taxon>Fungi</taxon>
        <taxon>Dikarya</taxon>
        <taxon>Ascomycota</taxon>
        <taxon>Pezizomycotina</taxon>
        <taxon>Sordariomycetes</taxon>
        <taxon>Xylariomycetidae</taxon>
        <taxon>Amphisphaeriales</taxon>
        <taxon>Sporocadaceae</taxon>
        <taxon>Truncatella</taxon>
    </lineage>
</organism>
<gene>
    <name evidence="13" type="ORF">BKA67DRAFT_535544</name>
</gene>
<dbReference type="GO" id="GO:0045943">
    <property type="term" value="P:positive regulation of transcription by RNA polymerase I"/>
    <property type="evidence" value="ECO:0007669"/>
    <property type="project" value="TreeGrafter"/>
</dbReference>
<dbReference type="Gene3D" id="1.25.10.10">
    <property type="entry name" value="Leucine-rich Repeat Variant"/>
    <property type="match status" value="2"/>
</dbReference>
<dbReference type="EMBL" id="JAGPXC010000004">
    <property type="protein sequence ID" value="KAH6654213.1"/>
    <property type="molecule type" value="Genomic_DNA"/>
</dbReference>
<dbReference type="Proteomes" id="UP000758603">
    <property type="component" value="Unassembled WGS sequence"/>
</dbReference>
<dbReference type="GO" id="GO:0032040">
    <property type="term" value="C:small-subunit processome"/>
    <property type="evidence" value="ECO:0007669"/>
    <property type="project" value="TreeGrafter"/>
</dbReference>
<dbReference type="GO" id="GO:0030686">
    <property type="term" value="C:90S preribosome"/>
    <property type="evidence" value="ECO:0007669"/>
    <property type="project" value="TreeGrafter"/>
</dbReference>
<reference evidence="13" key="1">
    <citation type="journal article" date="2021" name="Nat. Commun.">
        <title>Genetic determinants of endophytism in the Arabidopsis root mycobiome.</title>
        <authorList>
            <person name="Mesny F."/>
            <person name="Miyauchi S."/>
            <person name="Thiergart T."/>
            <person name="Pickel B."/>
            <person name="Atanasova L."/>
            <person name="Karlsson M."/>
            <person name="Huettel B."/>
            <person name="Barry K.W."/>
            <person name="Haridas S."/>
            <person name="Chen C."/>
            <person name="Bauer D."/>
            <person name="Andreopoulos W."/>
            <person name="Pangilinan J."/>
            <person name="LaButti K."/>
            <person name="Riley R."/>
            <person name="Lipzen A."/>
            <person name="Clum A."/>
            <person name="Drula E."/>
            <person name="Henrissat B."/>
            <person name="Kohler A."/>
            <person name="Grigoriev I.V."/>
            <person name="Martin F.M."/>
            <person name="Hacquard S."/>
        </authorList>
    </citation>
    <scope>NUCLEOTIDE SEQUENCE</scope>
    <source>
        <strain evidence="13">MPI-SDFR-AT-0073</strain>
    </source>
</reference>
<keyword evidence="6 10" id="KW-0698">rRNA processing</keyword>
<dbReference type="InterPro" id="IPR016024">
    <property type="entry name" value="ARM-type_fold"/>
</dbReference>